<dbReference type="Proteomes" id="UP000431401">
    <property type="component" value="Unassembled WGS sequence"/>
</dbReference>
<keyword evidence="1" id="KW-1133">Transmembrane helix</keyword>
<dbReference type="PANTHER" id="PTHR33371:SF19">
    <property type="entry name" value="MCE-FAMILY PROTEIN MCE4A"/>
    <property type="match status" value="1"/>
</dbReference>
<dbReference type="RefSeq" id="WP_153339356.1">
    <property type="nucleotide sequence ID" value="NZ_WEGI01000002.1"/>
</dbReference>
<proteinExistence type="predicted"/>
<comment type="caution">
    <text evidence="4">The sequence shown here is derived from an EMBL/GenBank/DDBJ whole genome shotgun (WGS) entry which is preliminary data.</text>
</comment>
<dbReference type="GO" id="GO:0005576">
    <property type="term" value="C:extracellular region"/>
    <property type="evidence" value="ECO:0007669"/>
    <property type="project" value="TreeGrafter"/>
</dbReference>
<sequence length="432" mass="44303">MFEPDGRGPSAAKLLLTGICFVAVAAVAATAMIANSQGVFRKSVTVVAVMANVGDGLPPKSDVKYEGVRVGFVTDVTPAAAAGTNEVHIRLGPEYAPHIPATVTARVVPSNVFAVPSIQLLDNGSAPALVSGSRIAQDRSLATVRLQTSLDQLRQIVAAVGRQGTDSAVGMLATLATATDGRGAALGDAGSQLRQIVAALRSVVSTQDSPTTLDALSAALRELQTTAPELLDALHHSVVPMLTIAQQREQLTALLSGGLHTTGTVGDALDRRIDQIVDMTGHMGPALDALGDGAATFPRITLSVTRLTTAFVGLWNPDTQRITAKVIVQMTPNRQYTRADCPRYGDLAGPSCVTGPTEATPAAGQLPSGLDPKNFRPPASLGPDIGPVGSPQEQQQIAGILGGPPNAAADLLFGPLVRGTTVTVAPDPNGGS</sequence>
<dbReference type="InterPro" id="IPR024516">
    <property type="entry name" value="Mce_C"/>
</dbReference>
<evidence type="ECO:0008006" key="6">
    <source>
        <dbReference type="Google" id="ProtNLM"/>
    </source>
</evidence>
<dbReference type="PANTHER" id="PTHR33371">
    <property type="entry name" value="INTERMEMBRANE PHOSPHOLIPID TRANSPORT SYSTEM BINDING PROTEIN MLAD-RELATED"/>
    <property type="match status" value="1"/>
</dbReference>
<dbReference type="OrthoDB" id="4571090at2"/>
<gene>
    <name evidence="4" type="ORF">NRB56_10900</name>
</gene>
<dbReference type="Pfam" id="PF11887">
    <property type="entry name" value="Mce4_CUP1"/>
    <property type="match status" value="1"/>
</dbReference>
<keyword evidence="1" id="KW-0472">Membrane</keyword>
<dbReference type="GO" id="GO:0051701">
    <property type="term" value="P:biological process involved in interaction with host"/>
    <property type="evidence" value="ECO:0007669"/>
    <property type="project" value="TreeGrafter"/>
</dbReference>
<reference evidence="4 5" key="1">
    <citation type="submission" date="2019-10" db="EMBL/GenBank/DDBJ databases">
        <title>Nocardia macrotermitis sp. nov. and Nocardia aurantia sp. nov., isolated from the gut of fungus growing-termite Macrotermes natalensis.</title>
        <authorList>
            <person name="Benndorf R."/>
            <person name="Schwitalla J."/>
            <person name="Martin K."/>
            <person name="De Beer W."/>
            <person name="Kaster A.-K."/>
            <person name="Vollmers J."/>
            <person name="Poulsen M."/>
            <person name="Beemelmanns C."/>
        </authorList>
    </citation>
    <scope>NUCLEOTIDE SEQUENCE [LARGE SCALE GENOMIC DNA]</scope>
    <source>
        <strain evidence="4 5">RB56</strain>
    </source>
</reference>
<dbReference type="Pfam" id="PF02470">
    <property type="entry name" value="MlaD"/>
    <property type="match status" value="1"/>
</dbReference>
<evidence type="ECO:0000256" key="1">
    <source>
        <dbReference type="SAM" id="Phobius"/>
    </source>
</evidence>
<dbReference type="InterPro" id="IPR052336">
    <property type="entry name" value="MlaD_Phospholipid_Transporter"/>
</dbReference>
<feature type="transmembrane region" description="Helical" evidence="1">
    <location>
        <begin position="12"/>
        <end position="34"/>
    </location>
</feature>
<dbReference type="EMBL" id="WEGI01000002">
    <property type="protein sequence ID" value="MQY25533.1"/>
    <property type="molecule type" value="Genomic_DNA"/>
</dbReference>
<feature type="domain" description="Mce/MlaD" evidence="2">
    <location>
        <begin position="43"/>
        <end position="120"/>
    </location>
</feature>
<feature type="domain" description="Mammalian cell entry C-terminal" evidence="3">
    <location>
        <begin position="127"/>
        <end position="350"/>
    </location>
</feature>
<evidence type="ECO:0000259" key="3">
    <source>
        <dbReference type="Pfam" id="PF11887"/>
    </source>
</evidence>
<protein>
    <recommendedName>
        <fullName evidence="6">Mammalian cell entry protein</fullName>
    </recommendedName>
</protein>
<name>A0A7K0DI91_9NOCA</name>
<organism evidence="4 5">
    <name type="scientific">Nocardia aurantia</name>
    <dbReference type="NCBI Taxonomy" id="2585199"/>
    <lineage>
        <taxon>Bacteria</taxon>
        <taxon>Bacillati</taxon>
        <taxon>Actinomycetota</taxon>
        <taxon>Actinomycetes</taxon>
        <taxon>Mycobacteriales</taxon>
        <taxon>Nocardiaceae</taxon>
        <taxon>Nocardia</taxon>
    </lineage>
</organism>
<keyword evidence="5" id="KW-1185">Reference proteome</keyword>
<accession>A0A7K0DI91</accession>
<dbReference type="AlphaFoldDB" id="A0A7K0DI91"/>
<evidence type="ECO:0000313" key="5">
    <source>
        <dbReference type="Proteomes" id="UP000431401"/>
    </source>
</evidence>
<evidence type="ECO:0000259" key="2">
    <source>
        <dbReference type="Pfam" id="PF02470"/>
    </source>
</evidence>
<keyword evidence="1" id="KW-0812">Transmembrane</keyword>
<dbReference type="InterPro" id="IPR003399">
    <property type="entry name" value="Mce/MlaD"/>
</dbReference>
<evidence type="ECO:0000313" key="4">
    <source>
        <dbReference type="EMBL" id="MQY25533.1"/>
    </source>
</evidence>